<keyword evidence="2" id="KW-1185">Reference proteome</keyword>
<gene>
    <name evidence="1" type="ORF">IW245_005656</name>
</gene>
<organism evidence="1 2">
    <name type="scientific">Longispora fulva</name>
    <dbReference type="NCBI Taxonomy" id="619741"/>
    <lineage>
        <taxon>Bacteria</taxon>
        <taxon>Bacillati</taxon>
        <taxon>Actinomycetota</taxon>
        <taxon>Actinomycetes</taxon>
        <taxon>Micromonosporales</taxon>
        <taxon>Micromonosporaceae</taxon>
        <taxon>Longispora</taxon>
    </lineage>
</organism>
<dbReference type="EMBL" id="JADOUF010000001">
    <property type="protein sequence ID" value="MBG6139462.1"/>
    <property type="molecule type" value="Genomic_DNA"/>
</dbReference>
<protein>
    <submittedName>
        <fullName evidence="1">Uncharacterized protein</fullName>
    </submittedName>
</protein>
<dbReference type="RefSeq" id="WP_197006116.1">
    <property type="nucleotide sequence ID" value="NZ_BONS01000008.1"/>
</dbReference>
<sequence>MENIDPGERLSDAELGELARLLARFASHDLDQWENWRVHTPHGPVYVTMTNALMAGCSDEAFTTIWPLPPRLAEGGRTNA</sequence>
<dbReference type="Proteomes" id="UP000622552">
    <property type="component" value="Unassembled WGS sequence"/>
</dbReference>
<evidence type="ECO:0000313" key="2">
    <source>
        <dbReference type="Proteomes" id="UP000622552"/>
    </source>
</evidence>
<dbReference type="AlphaFoldDB" id="A0A8J7GM30"/>
<accession>A0A8J7GM30</accession>
<comment type="caution">
    <text evidence="1">The sequence shown here is derived from an EMBL/GenBank/DDBJ whole genome shotgun (WGS) entry which is preliminary data.</text>
</comment>
<proteinExistence type="predicted"/>
<evidence type="ECO:0000313" key="1">
    <source>
        <dbReference type="EMBL" id="MBG6139462.1"/>
    </source>
</evidence>
<name>A0A8J7GM30_9ACTN</name>
<reference evidence="1" key="1">
    <citation type="submission" date="2020-11" db="EMBL/GenBank/DDBJ databases">
        <title>Sequencing the genomes of 1000 actinobacteria strains.</title>
        <authorList>
            <person name="Klenk H.-P."/>
        </authorList>
    </citation>
    <scope>NUCLEOTIDE SEQUENCE</scope>
    <source>
        <strain evidence="1">DSM 45356</strain>
    </source>
</reference>